<evidence type="ECO:0000313" key="1">
    <source>
        <dbReference type="EMBL" id="OUD13323.1"/>
    </source>
</evidence>
<dbReference type="OrthoDB" id="3531601at2"/>
<organism evidence="1 2">
    <name type="scientific">Thioflexithrix psekupsensis</name>
    <dbReference type="NCBI Taxonomy" id="1570016"/>
    <lineage>
        <taxon>Bacteria</taxon>
        <taxon>Pseudomonadati</taxon>
        <taxon>Pseudomonadota</taxon>
        <taxon>Gammaproteobacteria</taxon>
        <taxon>Thiotrichales</taxon>
        <taxon>Thioflexithrix</taxon>
    </lineage>
</organism>
<gene>
    <name evidence="1" type="ORF">TPSD3_11920</name>
</gene>
<dbReference type="SUPFAM" id="SSF103196">
    <property type="entry name" value="Roadblock/LC7 domain"/>
    <property type="match status" value="1"/>
</dbReference>
<proteinExistence type="predicted"/>
<evidence type="ECO:0000313" key="2">
    <source>
        <dbReference type="Proteomes" id="UP000194798"/>
    </source>
</evidence>
<accession>A0A251X6P0</accession>
<dbReference type="EMBL" id="MSLT01000018">
    <property type="protein sequence ID" value="OUD13323.1"/>
    <property type="molecule type" value="Genomic_DNA"/>
</dbReference>
<comment type="caution">
    <text evidence="1">The sequence shown here is derived from an EMBL/GenBank/DDBJ whole genome shotgun (WGS) entry which is preliminary data.</text>
</comment>
<evidence type="ECO:0008006" key="3">
    <source>
        <dbReference type="Google" id="ProtNLM"/>
    </source>
</evidence>
<name>A0A251X6P0_9GAMM</name>
<dbReference type="RefSeq" id="WP_086488774.1">
    <property type="nucleotide sequence ID" value="NZ_MSLT01000018.1"/>
</dbReference>
<protein>
    <recommendedName>
        <fullName evidence="3">Roadblock/LAMTOR2 domain-containing protein</fullName>
    </recommendedName>
</protein>
<keyword evidence="2" id="KW-1185">Reference proteome</keyword>
<dbReference type="AlphaFoldDB" id="A0A251X6P0"/>
<reference evidence="1 2" key="1">
    <citation type="submission" date="2016-12" db="EMBL/GenBank/DDBJ databases">
        <title>Thioflexothrix psekupsii D3 genome sequencing and assembly.</title>
        <authorList>
            <person name="Fomenkov A."/>
            <person name="Vincze T."/>
            <person name="Grabovich M."/>
            <person name="Anton B.P."/>
            <person name="Dubinina G."/>
            <person name="Orlova M."/>
            <person name="Belousova E."/>
            <person name="Roberts R.J."/>
        </authorList>
    </citation>
    <scope>NUCLEOTIDE SEQUENCE [LARGE SCALE GENOMIC DNA]</scope>
    <source>
        <strain evidence="1">D3</strain>
    </source>
</reference>
<dbReference type="Proteomes" id="UP000194798">
    <property type="component" value="Unassembled WGS sequence"/>
</dbReference>
<sequence>MDINKICADVLADVPSALGCAVVDLESGLLLGVHHRVNYLTQSYLDSVAAAAVDMFRGRTIMAVEQMLSNIRGHEASRMIKEIQMTTENTYHFMAIVPEKPSALLVLITDKKANLGMGWAAVRRSLPNIAPLCP</sequence>
<dbReference type="Gene3D" id="3.30.450.30">
    <property type="entry name" value="Dynein light chain 2a, cytoplasmic"/>
    <property type="match status" value="1"/>
</dbReference>